<protein>
    <recommendedName>
        <fullName evidence="9">F-box domain-containing protein</fullName>
    </recommendedName>
</protein>
<gene>
    <name evidence="7" type="ORF">PtA15_5A85</name>
</gene>
<comment type="subcellular location">
    <subcellularLocation>
        <location evidence="1">Nucleus</location>
    </subcellularLocation>
</comment>
<evidence type="ECO:0000256" key="6">
    <source>
        <dbReference type="SAM" id="MobiDB-lite"/>
    </source>
</evidence>
<keyword evidence="3" id="KW-0238">DNA-binding</keyword>
<dbReference type="PANTHER" id="PTHR11988">
    <property type="entry name" value="THYROTROPH EMBRYONIC FACTOR RELATED"/>
    <property type="match status" value="1"/>
</dbReference>
<evidence type="ECO:0000256" key="2">
    <source>
        <dbReference type="ARBA" id="ARBA00023015"/>
    </source>
</evidence>
<dbReference type="InterPro" id="IPR040223">
    <property type="entry name" value="PAR_bZIP"/>
</dbReference>
<dbReference type="PANTHER" id="PTHR11988:SF27">
    <property type="entry name" value="GH27708P"/>
    <property type="match status" value="1"/>
</dbReference>
<feature type="region of interest" description="Disordered" evidence="6">
    <location>
        <begin position="426"/>
        <end position="448"/>
    </location>
</feature>
<sequence>MALLTDLPAELLEKILQQVVHLHQADQHHPHRCLEYCPICESDEGSQDIRLKARANLESKQKYHSTFTLPSPTYMTPRATTELETSWPEALPSNPLLPLCLVNRTFGKCAQQALFTHVTLLDQWQAHLFCQTLTSPSLTQNALSSPIDDQHPPASLAHQVRSLQFKFIGPCSMGRGGGSLICEIIRSCPVLENITMATSLLTRCQEPLLDAFASRPFIKSFVVLENSYKDDSLFTWPAEQVVARLFSKWDFLETVELIRLPMSAPLMYWEPGGYDSRLPRLNCALRTIVLIDLMMNEGDLRMILKGSRASLRKLQLTRPTAWLHRPGLFRILTECISPALESLTLEVSNGWGGLIFPEEDGRPELNPGLLDHIFKTSSTLSNLKELSFAGDLVGDEFLNLLPQSIVKLTWDRCDVSYAAFAEALTSQTANSPQRPPPSQLHVPPDAETRPTRWLPELKCCSFYNFPDWGVESAYIISLELKARQAWLHTSELLRKILEHLIQLHPANLDELKRPWNRCFFYNPGKLDIRLRPSPSLRSQETYHSNFQQLKETGLSQAVSRTTALPSSLLLPLCLVNRALGKYVQQALFAHVTLIDQWQAHRFYRALTSPSTLQDQVELPDDSTDTHGERSRTQDIQARSTPSDHHPPTSLACQVQSLQFQLVGPCWPERGGSLVCQILRACPLVENITIATWFMNCCQEPLLDALASRPFIKTFVLLENFGTNSSLLPWSAEQLLGRLFTKWKSLQTIELIKCLTEHRPLWEPGGYESILPALNCALRTLVLNCPCLTEKDLAMILNGSRASLRNLQICHPTPALHRPGLYRILTESISPALESLTLEVHDRWGQMIFPQADYPELNPGLLDHVFKASSTLSNLKELSFAGDLTGEDLLDLLPQSIVKLTWNRCDISFEAFSEALTSGTVNSLELPLPLQLDPPSDAETRRPRWLPELKCCSIYNFDKCEEECARVIRQELDERRVCFHSVAPFYRVEYV</sequence>
<keyword evidence="4" id="KW-0804">Transcription</keyword>
<proteinExistence type="predicted"/>
<feature type="compositionally biased region" description="Basic and acidic residues" evidence="6">
    <location>
        <begin position="623"/>
        <end position="632"/>
    </location>
</feature>
<keyword evidence="5" id="KW-0539">Nucleus</keyword>
<keyword evidence="8" id="KW-1185">Reference proteome</keyword>
<evidence type="ECO:0000256" key="3">
    <source>
        <dbReference type="ARBA" id="ARBA00023125"/>
    </source>
</evidence>
<evidence type="ECO:0000313" key="7">
    <source>
        <dbReference type="EMBL" id="WAQ84515.1"/>
    </source>
</evidence>
<feature type="region of interest" description="Disordered" evidence="6">
    <location>
        <begin position="613"/>
        <end position="647"/>
    </location>
</feature>
<evidence type="ECO:0000256" key="5">
    <source>
        <dbReference type="ARBA" id="ARBA00023242"/>
    </source>
</evidence>
<reference evidence="7" key="1">
    <citation type="submission" date="2022-10" db="EMBL/GenBank/DDBJ databases">
        <title>Puccinia triticina Genome sequencing and assembly.</title>
        <authorList>
            <person name="Li C."/>
        </authorList>
    </citation>
    <scope>NUCLEOTIDE SEQUENCE</scope>
    <source>
        <strain evidence="7">Pt15</strain>
    </source>
</reference>
<evidence type="ECO:0008006" key="9">
    <source>
        <dbReference type="Google" id="ProtNLM"/>
    </source>
</evidence>
<organism evidence="7 8">
    <name type="scientific">Puccinia triticina</name>
    <dbReference type="NCBI Taxonomy" id="208348"/>
    <lineage>
        <taxon>Eukaryota</taxon>
        <taxon>Fungi</taxon>
        <taxon>Dikarya</taxon>
        <taxon>Basidiomycota</taxon>
        <taxon>Pucciniomycotina</taxon>
        <taxon>Pucciniomycetes</taxon>
        <taxon>Pucciniales</taxon>
        <taxon>Pucciniaceae</taxon>
        <taxon>Puccinia</taxon>
    </lineage>
</organism>
<keyword evidence="2" id="KW-0805">Transcription regulation</keyword>
<dbReference type="EMBL" id="CP110425">
    <property type="protein sequence ID" value="WAQ84515.1"/>
    <property type="molecule type" value="Genomic_DNA"/>
</dbReference>
<dbReference type="GeneID" id="77810549"/>
<evidence type="ECO:0000313" key="8">
    <source>
        <dbReference type="Proteomes" id="UP001164743"/>
    </source>
</evidence>
<dbReference type="RefSeq" id="XP_053020070.1">
    <property type="nucleotide sequence ID" value="XM_053169665.1"/>
</dbReference>
<evidence type="ECO:0000256" key="4">
    <source>
        <dbReference type="ARBA" id="ARBA00023163"/>
    </source>
</evidence>
<accession>A0ABY7CL38</accession>
<dbReference type="Proteomes" id="UP001164743">
    <property type="component" value="Chromosome 5A"/>
</dbReference>
<evidence type="ECO:0000256" key="1">
    <source>
        <dbReference type="ARBA" id="ARBA00004123"/>
    </source>
</evidence>
<name>A0ABY7CL38_9BASI</name>